<reference evidence="3 4" key="3">
    <citation type="journal article" date="2017" name="G3 (Bethesda)">
        <title>Comparative analysis highlights variable genome content of wheat rusts and divergence of the mating loci.</title>
        <authorList>
            <person name="Cuomo C.A."/>
            <person name="Bakkeren G."/>
            <person name="Khalil H.B."/>
            <person name="Panwar V."/>
            <person name="Joly D."/>
            <person name="Linning R."/>
            <person name="Sakthikumar S."/>
            <person name="Song X."/>
            <person name="Adiconis X."/>
            <person name="Fan L."/>
            <person name="Goldberg J.M."/>
            <person name="Levin J.Z."/>
            <person name="Young S."/>
            <person name="Zeng Q."/>
            <person name="Anikster Y."/>
            <person name="Bruce M."/>
            <person name="Wang M."/>
            <person name="Yin C."/>
            <person name="McCallum B."/>
            <person name="Szabo L.J."/>
            <person name="Hulbert S."/>
            <person name="Chen X."/>
            <person name="Fellers J.P."/>
        </authorList>
    </citation>
    <scope>NUCLEOTIDE SEQUENCE</scope>
    <source>
        <strain evidence="4">Isolate 1-1 / race 1 (BBBD)</strain>
        <strain evidence="3">isolate 1-1 / race 1 (BBBD)</strain>
    </source>
</reference>
<evidence type="ECO:0000313" key="4">
    <source>
        <dbReference type="Proteomes" id="UP000005240"/>
    </source>
</evidence>
<feature type="compositionally biased region" description="Low complexity" evidence="1">
    <location>
        <begin position="184"/>
        <end position="211"/>
    </location>
</feature>
<accession>A0A0C4EMB5</accession>
<feature type="compositionally biased region" description="Polar residues" evidence="1">
    <location>
        <begin position="51"/>
        <end position="78"/>
    </location>
</feature>
<reference evidence="3" key="4">
    <citation type="submission" date="2025-05" db="UniProtKB">
        <authorList>
            <consortium name="EnsemblFungi"/>
        </authorList>
    </citation>
    <scope>IDENTIFICATION</scope>
    <source>
        <strain evidence="3">isolate 1-1 / race 1 (BBBD)</strain>
    </source>
</reference>
<feature type="compositionally biased region" description="Basic and acidic residues" evidence="1">
    <location>
        <begin position="157"/>
        <end position="171"/>
    </location>
</feature>
<name>A0A0C4EMB5_PUCT1</name>
<dbReference type="VEuPathDB" id="FungiDB:PTTG_01905"/>
<feature type="compositionally biased region" description="Polar residues" evidence="1">
    <location>
        <begin position="85"/>
        <end position="94"/>
    </location>
</feature>
<evidence type="ECO:0000313" key="3">
    <source>
        <dbReference type="EnsemblFungi" id="PTTG_01905-t43_1-p1"/>
    </source>
</evidence>
<gene>
    <name evidence="2" type="ORF">PTTG_01905</name>
</gene>
<evidence type="ECO:0000256" key="1">
    <source>
        <dbReference type="SAM" id="MobiDB-lite"/>
    </source>
</evidence>
<dbReference type="AlphaFoldDB" id="A0A0C4EMB5"/>
<proteinExistence type="predicted"/>
<protein>
    <submittedName>
        <fullName evidence="2 3">Uncharacterized protein</fullName>
    </submittedName>
</protein>
<dbReference type="EMBL" id="ADAS02000012">
    <property type="protein sequence ID" value="OAV97589.1"/>
    <property type="molecule type" value="Genomic_DNA"/>
</dbReference>
<dbReference type="EnsemblFungi" id="PTTG_01905-t43_1">
    <property type="protein sequence ID" value="PTTG_01905-t43_1-p1"/>
    <property type="gene ID" value="PTTG_01905"/>
</dbReference>
<dbReference type="Proteomes" id="UP000005240">
    <property type="component" value="Unassembled WGS sequence"/>
</dbReference>
<feature type="compositionally biased region" description="Pro residues" evidence="1">
    <location>
        <begin position="113"/>
        <end position="122"/>
    </location>
</feature>
<evidence type="ECO:0000313" key="2">
    <source>
        <dbReference type="EMBL" id="OAV97589.1"/>
    </source>
</evidence>
<feature type="region of interest" description="Disordered" evidence="1">
    <location>
        <begin position="51"/>
        <end position="211"/>
    </location>
</feature>
<reference evidence="2" key="1">
    <citation type="submission" date="2009-11" db="EMBL/GenBank/DDBJ databases">
        <authorList>
            <consortium name="The Broad Institute Genome Sequencing Platform"/>
            <person name="Ward D."/>
            <person name="Feldgarden M."/>
            <person name="Earl A."/>
            <person name="Young S.K."/>
            <person name="Zeng Q."/>
            <person name="Koehrsen M."/>
            <person name="Alvarado L."/>
            <person name="Berlin A."/>
            <person name="Bochicchio J."/>
            <person name="Borenstein D."/>
            <person name="Chapman S.B."/>
            <person name="Chen Z."/>
            <person name="Engels R."/>
            <person name="Freedman E."/>
            <person name="Gellesch M."/>
            <person name="Goldberg J."/>
            <person name="Griggs A."/>
            <person name="Gujja S."/>
            <person name="Heilman E."/>
            <person name="Heiman D."/>
            <person name="Hepburn T."/>
            <person name="Howarth C."/>
            <person name="Jen D."/>
            <person name="Larson L."/>
            <person name="Lewis B."/>
            <person name="Mehta T."/>
            <person name="Park D."/>
            <person name="Pearson M."/>
            <person name="Roberts A."/>
            <person name="Saif S."/>
            <person name="Shea T."/>
            <person name="Shenoy N."/>
            <person name="Sisk P."/>
            <person name="Stolte C."/>
            <person name="Sykes S."/>
            <person name="Thomson T."/>
            <person name="Walk T."/>
            <person name="White J."/>
            <person name="Yandava C."/>
            <person name="Izard J."/>
            <person name="Baranova O.V."/>
            <person name="Blanton J.M."/>
            <person name="Tanner A.C."/>
            <person name="Dewhirst F.E."/>
            <person name="Haas B."/>
            <person name="Nusbaum C."/>
            <person name="Birren B."/>
        </authorList>
    </citation>
    <scope>NUCLEOTIDE SEQUENCE [LARGE SCALE GENOMIC DNA]</scope>
    <source>
        <strain evidence="2">1-1 BBBD Race 1</strain>
    </source>
</reference>
<reference evidence="2" key="2">
    <citation type="submission" date="2016-05" db="EMBL/GenBank/DDBJ databases">
        <title>Comparative analysis highlights variable genome content of wheat rusts and divergence of the mating loci.</title>
        <authorList>
            <person name="Cuomo C.A."/>
            <person name="Bakkeren G."/>
            <person name="Szabo L."/>
            <person name="Khalil H."/>
            <person name="Joly D."/>
            <person name="Goldberg J."/>
            <person name="Young S."/>
            <person name="Zeng Q."/>
            <person name="Fellers J."/>
        </authorList>
    </citation>
    <scope>NUCLEOTIDE SEQUENCE [LARGE SCALE GENOMIC DNA]</scope>
    <source>
        <strain evidence="2">1-1 BBBD Race 1</strain>
    </source>
</reference>
<sequence>MDGWPGVVSATVAGKGHVFNPAPSPACHSGWGLEQGPALSVERPKECNLASIESENGRPSTRPQEPTQPYNIGKTNAARSAGMANPQSTSFTILSGSESSKSSERYLNASPEGDPPTTPDPVDPGLRDAQPAAGSHPRARRRQIRRHISDTSAFESFLEKRAGGEKHESKNLLKTFITGIQPDSSSSAAPAVSAPSAKVVTPVPKQTTTPQ</sequence>
<organism evidence="2">
    <name type="scientific">Puccinia triticina (isolate 1-1 / race 1 (BBBD))</name>
    <name type="common">Brown leaf rust fungus</name>
    <dbReference type="NCBI Taxonomy" id="630390"/>
    <lineage>
        <taxon>Eukaryota</taxon>
        <taxon>Fungi</taxon>
        <taxon>Dikarya</taxon>
        <taxon>Basidiomycota</taxon>
        <taxon>Pucciniomycotina</taxon>
        <taxon>Pucciniomycetes</taxon>
        <taxon>Pucciniales</taxon>
        <taxon>Pucciniaceae</taxon>
        <taxon>Puccinia</taxon>
    </lineage>
</organism>
<feature type="compositionally biased region" description="Basic residues" evidence="1">
    <location>
        <begin position="137"/>
        <end position="146"/>
    </location>
</feature>
<keyword evidence="4" id="KW-1185">Reference proteome</keyword>